<evidence type="ECO:0000313" key="7">
    <source>
        <dbReference type="Proteomes" id="UP001601442"/>
    </source>
</evidence>
<dbReference type="SUPFAM" id="SSF56399">
    <property type="entry name" value="ADP-ribosylation"/>
    <property type="match status" value="1"/>
</dbReference>
<evidence type="ECO:0000313" key="6">
    <source>
        <dbReference type="EMBL" id="MFF0498258.1"/>
    </source>
</evidence>
<dbReference type="PANTHER" id="PTHR12684">
    <property type="entry name" value="PUTATIVE PHOSPHOTRANSFERASE"/>
    <property type="match status" value="1"/>
</dbReference>
<dbReference type="NCBIfam" id="NF002014">
    <property type="entry name" value="PRK00819.1-4"/>
    <property type="match status" value="1"/>
</dbReference>
<dbReference type="InterPro" id="IPR022928">
    <property type="entry name" value="RNA_2'-PTrans_KptA"/>
</dbReference>
<reference evidence="6 7" key="1">
    <citation type="submission" date="2024-10" db="EMBL/GenBank/DDBJ databases">
        <title>The Natural Products Discovery Center: Release of the First 8490 Sequenced Strains for Exploring Actinobacteria Biosynthetic Diversity.</title>
        <authorList>
            <person name="Kalkreuter E."/>
            <person name="Kautsar S.A."/>
            <person name="Yang D."/>
            <person name="Bader C.D."/>
            <person name="Teijaro C.N."/>
            <person name="Fluegel L."/>
            <person name="Davis C.M."/>
            <person name="Simpson J.R."/>
            <person name="Lauterbach L."/>
            <person name="Steele A.D."/>
            <person name="Gui C."/>
            <person name="Meng S."/>
            <person name="Li G."/>
            <person name="Viehrig K."/>
            <person name="Ye F."/>
            <person name="Su P."/>
            <person name="Kiefer A.F."/>
            <person name="Nichols A."/>
            <person name="Cepeda A.J."/>
            <person name="Yan W."/>
            <person name="Fan B."/>
            <person name="Jiang Y."/>
            <person name="Adhikari A."/>
            <person name="Zheng C.-J."/>
            <person name="Schuster L."/>
            <person name="Cowan T.M."/>
            <person name="Smanski M.J."/>
            <person name="Chevrette M.G."/>
            <person name="De Carvalho L.P.S."/>
            <person name="Shen B."/>
        </authorList>
    </citation>
    <scope>NUCLEOTIDE SEQUENCE [LARGE SCALE GENOMIC DNA]</scope>
    <source>
        <strain evidence="6 7">NPDC004119</strain>
    </source>
</reference>
<dbReference type="HAMAP" id="MF_00299">
    <property type="entry name" value="KptA"/>
    <property type="match status" value="1"/>
</dbReference>
<name>A0ABW6P5H0_9NOCA</name>
<comment type="similarity">
    <text evidence="1 5">Belongs to the KptA/TPT1 family.</text>
</comment>
<keyword evidence="2 5" id="KW-0808">Transferase</keyword>
<dbReference type="Gene3D" id="3.20.170.30">
    <property type="match status" value="1"/>
</dbReference>
<keyword evidence="3 5" id="KW-0520">NAD</keyword>
<dbReference type="PANTHER" id="PTHR12684:SF2">
    <property type="entry name" value="TRNA 2'-PHOSPHOTRANSFERASE 1"/>
    <property type="match status" value="1"/>
</dbReference>
<protein>
    <recommendedName>
        <fullName evidence="5">Probable RNA 2'-phosphotransferase</fullName>
        <ecNumber evidence="5">2.7.1.-</ecNumber>
    </recommendedName>
</protein>
<sequence>MTMNDRELVRLSKRLSKWLRHDPQGIGLEPDAAGWVPVDVLLRQANGAGTTITREDLDAVVARNNKQRYEFDETGASIRARQGHSIPVDLGYTATEPPSILFHGTAEHLVDVIMAEGLRPMRRHAVHLSADVETARTVGGRHGRPVVFDVAAERMYRHGQSFYRTGNGVWLVDAVLPQYLAMRHSAD</sequence>
<accession>A0ABW6P5H0</accession>
<evidence type="ECO:0000256" key="1">
    <source>
        <dbReference type="ARBA" id="ARBA00009836"/>
    </source>
</evidence>
<organism evidence="6 7">
    <name type="scientific">Nocardia aobensis</name>
    <dbReference type="NCBI Taxonomy" id="257277"/>
    <lineage>
        <taxon>Bacteria</taxon>
        <taxon>Bacillati</taxon>
        <taxon>Actinomycetota</taxon>
        <taxon>Actinomycetes</taxon>
        <taxon>Mycobacteriales</taxon>
        <taxon>Nocardiaceae</taxon>
        <taxon>Nocardia</taxon>
    </lineage>
</organism>
<proteinExistence type="inferred from homology"/>
<dbReference type="RefSeq" id="WP_387395488.1">
    <property type="nucleotide sequence ID" value="NZ_JBIAMT010000003.1"/>
</dbReference>
<evidence type="ECO:0000256" key="3">
    <source>
        <dbReference type="ARBA" id="ARBA00023027"/>
    </source>
</evidence>
<dbReference type="Proteomes" id="UP001601442">
    <property type="component" value="Unassembled WGS sequence"/>
</dbReference>
<comment type="function">
    <text evidence="4 5">Removes the 2'-phosphate from RNA via an intermediate in which the phosphate is ADP-ribosylated by NAD followed by a presumed transesterification to release the RNA and generate ADP-ribose 1''-2''-cyclic phosphate (APPR&gt;P). May function as an ADP-ribosylase.</text>
</comment>
<dbReference type="InterPro" id="IPR002745">
    <property type="entry name" value="Ptrans_KptA/Tpt1"/>
</dbReference>
<dbReference type="InterPro" id="IPR042081">
    <property type="entry name" value="RNA_2'-PTrans_C"/>
</dbReference>
<gene>
    <name evidence="5" type="primary">kptA</name>
    <name evidence="6" type="ORF">ACFYU5_17750</name>
</gene>
<dbReference type="EMBL" id="JBIAMT010000003">
    <property type="protein sequence ID" value="MFF0498258.1"/>
    <property type="molecule type" value="Genomic_DNA"/>
</dbReference>
<dbReference type="Gene3D" id="1.10.10.970">
    <property type="entry name" value="RNA 2'-phosphotransferase, Tpt1/KptA family, N-terminal domain"/>
    <property type="match status" value="1"/>
</dbReference>
<dbReference type="EC" id="2.7.1.-" evidence="5"/>
<evidence type="ECO:0000256" key="5">
    <source>
        <dbReference type="HAMAP-Rule" id="MF_00299"/>
    </source>
</evidence>
<dbReference type="Pfam" id="PF01885">
    <property type="entry name" value="PTS_2-RNA"/>
    <property type="match status" value="1"/>
</dbReference>
<keyword evidence="7" id="KW-1185">Reference proteome</keyword>
<comment type="caution">
    <text evidence="6">The sequence shown here is derived from an EMBL/GenBank/DDBJ whole genome shotgun (WGS) entry which is preliminary data.</text>
</comment>
<dbReference type="GO" id="GO:0016740">
    <property type="term" value="F:transferase activity"/>
    <property type="evidence" value="ECO:0007669"/>
    <property type="project" value="UniProtKB-KW"/>
</dbReference>
<evidence type="ECO:0000256" key="4">
    <source>
        <dbReference type="ARBA" id="ARBA00025212"/>
    </source>
</evidence>
<evidence type="ECO:0000256" key="2">
    <source>
        <dbReference type="ARBA" id="ARBA00022679"/>
    </source>
</evidence>
<dbReference type="InterPro" id="IPR042080">
    <property type="entry name" value="RNA_2'-PTrans_N"/>
</dbReference>